<dbReference type="InterPro" id="IPR036388">
    <property type="entry name" value="WH-like_DNA-bd_sf"/>
</dbReference>
<accession>A0A4Q9DX83</accession>
<dbReference type="GO" id="GO:0003700">
    <property type="term" value="F:DNA-binding transcription factor activity"/>
    <property type="evidence" value="ECO:0007669"/>
    <property type="project" value="InterPro"/>
</dbReference>
<proteinExistence type="predicted"/>
<evidence type="ECO:0000313" key="5">
    <source>
        <dbReference type="EMBL" id="TBL81709.1"/>
    </source>
</evidence>
<keyword evidence="3" id="KW-0804">Transcription</keyword>
<dbReference type="OrthoDB" id="3254893at2"/>
<keyword evidence="6" id="KW-1185">Reference proteome</keyword>
<evidence type="ECO:0000256" key="1">
    <source>
        <dbReference type="ARBA" id="ARBA00023015"/>
    </source>
</evidence>
<dbReference type="RefSeq" id="WP_131011496.1">
    <property type="nucleotide sequence ID" value="NZ_SIRE01000002.1"/>
</dbReference>
<name>A0A4Q9DX83_9BACL</name>
<dbReference type="InterPro" id="IPR000835">
    <property type="entry name" value="HTH_MarR-typ"/>
</dbReference>
<dbReference type="PROSITE" id="PS50995">
    <property type="entry name" value="HTH_MARR_2"/>
    <property type="match status" value="1"/>
</dbReference>
<dbReference type="SUPFAM" id="SSF46785">
    <property type="entry name" value="Winged helix' DNA-binding domain"/>
    <property type="match status" value="1"/>
</dbReference>
<dbReference type="AlphaFoldDB" id="A0A4Q9DX83"/>
<evidence type="ECO:0000256" key="3">
    <source>
        <dbReference type="ARBA" id="ARBA00023163"/>
    </source>
</evidence>
<dbReference type="Proteomes" id="UP000293142">
    <property type="component" value="Unassembled WGS sequence"/>
</dbReference>
<gene>
    <name evidence="5" type="ORF">EYB31_01545</name>
</gene>
<sequence length="144" mass="16895">MDWEKRLHEFEQLIQLGIRQSRGVPPPIVKNLSKQQLLLMFTLNCTGRKTVSELAEELQLSASATTIAINRLVRDKYIERTRDETDRRLVWVQLSDSAREIVEKIRKQRNDMLVRLFNNVTVEEVDQFLAIARKMLQGPEHKQP</sequence>
<dbReference type="EMBL" id="SIRE01000002">
    <property type="protein sequence ID" value="TBL81709.1"/>
    <property type="molecule type" value="Genomic_DNA"/>
</dbReference>
<evidence type="ECO:0000313" key="6">
    <source>
        <dbReference type="Proteomes" id="UP000293142"/>
    </source>
</evidence>
<feature type="domain" description="HTH marR-type" evidence="4">
    <location>
        <begin position="1"/>
        <end position="137"/>
    </location>
</feature>
<protein>
    <submittedName>
        <fullName evidence="5">MarR family transcriptional regulator</fullName>
    </submittedName>
</protein>
<comment type="caution">
    <text evidence="5">The sequence shown here is derived from an EMBL/GenBank/DDBJ whole genome shotgun (WGS) entry which is preliminary data.</text>
</comment>
<dbReference type="Pfam" id="PF01047">
    <property type="entry name" value="MarR"/>
    <property type="match status" value="1"/>
</dbReference>
<dbReference type="Gene3D" id="1.10.10.10">
    <property type="entry name" value="Winged helix-like DNA-binding domain superfamily/Winged helix DNA-binding domain"/>
    <property type="match status" value="1"/>
</dbReference>
<organism evidence="5 6">
    <name type="scientific">Paenibacillus thalictri</name>
    <dbReference type="NCBI Taxonomy" id="2527873"/>
    <lineage>
        <taxon>Bacteria</taxon>
        <taxon>Bacillati</taxon>
        <taxon>Bacillota</taxon>
        <taxon>Bacilli</taxon>
        <taxon>Bacillales</taxon>
        <taxon>Paenibacillaceae</taxon>
        <taxon>Paenibacillus</taxon>
    </lineage>
</organism>
<evidence type="ECO:0000259" key="4">
    <source>
        <dbReference type="PROSITE" id="PS50995"/>
    </source>
</evidence>
<keyword evidence="1" id="KW-0805">Transcription regulation</keyword>
<reference evidence="5 6" key="1">
    <citation type="submission" date="2019-02" db="EMBL/GenBank/DDBJ databases">
        <title>Paenibacillus sp. nov., isolated from surface-sterilized tissue of Thalictrum simplex L.</title>
        <authorList>
            <person name="Tuo L."/>
        </authorList>
    </citation>
    <scope>NUCLEOTIDE SEQUENCE [LARGE SCALE GENOMIC DNA]</scope>
    <source>
        <strain evidence="5 6">N2SHLJ1</strain>
    </source>
</reference>
<dbReference type="GO" id="GO:0003677">
    <property type="term" value="F:DNA binding"/>
    <property type="evidence" value="ECO:0007669"/>
    <property type="project" value="UniProtKB-KW"/>
</dbReference>
<dbReference type="SMART" id="SM00347">
    <property type="entry name" value="HTH_MARR"/>
    <property type="match status" value="1"/>
</dbReference>
<dbReference type="PANTHER" id="PTHR42756:SF1">
    <property type="entry name" value="TRANSCRIPTIONAL REPRESSOR OF EMRAB OPERON"/>
    <property type="match status" value="1"/>
</dbReference>
<dbReference type="PRINTS" id="PR00598">
    <property type="entry name" value="HTHMARR"/>
</dbReference>
<keyword evidence="2" id="KW-0238">DNA-binding</keyword>
<dbReference type="PANTHER" id="PTHR42756">
    <property type="entry name" value="TRANSCRIPTIONAL REGULATOR, MARR"/>
    <property type="match status" value="1"/>
</dbReference>
<dbReference type="InterPro" id="IPR036390">
    <property type="entry name" value="WH_DNA-bd_sf"/>
</dbReference>
<evidence type="ECO:0000256" key="2">
    <source>
        <dbReference type="ARBA" id="ARBA00023125"/>
    </source>
</evidence>